<dbReference type="EMBL" id="JAQQWM010000005">
    <property type="protein sequence ID" value="KAK8063643.1"/>
    <property type="molecule type" value="Genomic_DNA"/>
</dbReference>
<dbReference type="Proteomes" id="UP001446871">
    <property type="component" value="Unassembled WGS sequence"/>
</dbReference>
<accession>A0ABR1UXI4</accession>
<feature type="region of interest" description="Disordered" evidence="1">
    <location>
        <begin position="69"/>
        <end position="95"/>
    </location>
</feature>
<reference evidence="2 3" key="1">
    <citation type="submission" date="2023-01" db="EMBL/GenBank/DDBJ databases">
        <title>Analysis of 21 Apiospora genomes using comparative genomics revels a genus with tremendous synthesis potential of carbohydrate active enzymes and secondary metabolites.</title>
        <authorList>
            <person name="Sorensen T."/>
        </authorList>
    </citation>
    <scope>NUCLEOTIDE SEQUENCE [LARGE SCALE GENOMIC DNA]</scope>
    <source>
        <strain evidence="2 3">CBS 83171</strain>
    </source>
</reference>
<evidence type="ECO:0000313" key="2">
    <source>
        <dbReference type="EMBL" id="KAK8063643.1"/>
    </source>
</evidence>
<name>A0ABR1UXI4_9PEZI</name>
<feature type="compositionally biased region" description="Gly residues" evidence="1">
    <location>
        <begin position="69"/>
        <end position="79"/>
    </location>
</feature>
<proteinExistence type="predicted"/>
<evidence type="ECO:0000256" key="1">
    <source>
        <dbReference type="SAM" id="MobiDB-lite"/>
    </source>
</evidence>
<evidence type="ECO:0000313" key="3">
    <source>
        <dbReference type="Proteomes" id="UP001446871"/>
    </source>
</evidence>
<sequence length="95" mass="10293">MRVPNLQKMLVVELGIRVRGLAYAGRTKDDRLAQGRHATDLSHEIRIIRPGTVEVADLNRAPRYAPGGYVEGTVGGGRGPLHRTPVGDVPNASRD</sequence>
<comment type="caution">
    <text evidence="2">The sequence shown here is derived from an EMBL/GenBank/DDBJ whole genome shotgun (WGS) entry which is preliminary data.</text>
</comment>
<protein>
    <submittedName>
        <fullName evidence="2">Uncharacterized protein</fullName>
    </submittedName>
</protein>
<gene>
    <name evidence="2" type="ORF">PG996_008295</name>
</gene>
<keyword evidence="3" id="KW-1185">Reference proteome</keyword>
<organism evidence="2 3">
    <name type="scientific">Apiospora saccharicola</name>
    <dbReference type="NCBI Taxonomy" id="335842"/>
    <lineage>
        <taxon>Eukaryota</taxon>
        <taxon>Fungi</taxon>
        <taxon>Dikarya</taxon>
        <taxon>Ascomycota</taxon>
        <taxon>Pezizomycotina</taxon>
        <taxon>Sordariomycetes</taxon>
        <taxon>Xylariomycetidae</taxon>
        <taxon>Amphisphaeriales</taxon>
        <taxon>Apiosporaceae</taxon>
        <taxon>Apiospora</taxon>
    </lineage>
</organism>